<feature type="transmembrane region" description="Helical" evidence="7">
    <location>
        <begin position="23"/>
        <end position="47"/>
    </location>
</feature>
<feature type="domain" description="DUF7088" evidence="9">
    <location>
        <begin position="293"/>
        <end position="396"/>
    </location>
</feature>
<feature type="domain" description="ABC-type uncharacterised transport system" evidence="8">
    <location>
        <begin position="597"/>
        <end position="879"/>
    </location>
</feature>
<feature type="transmembrane region" description="Helical" evidence="7">
    <location>
        <begin position="933"/>
        <end position="953"/>
    </location>
</feature>
<dbReference type="Pfam" id="PF23357">
    <property type="entry name" value="DUF7088"/>
    <property type="match status" value="2"/>
</dbReference>
<feature type="transmembrane region" description="Helical" evidence="7">
    <location>
        <begin position="172"/>
        <end position="189"/>
    </location>
</feature>
<dbReference type="Pfam" id="PF09822">
    <property type="entry name" value="ABC_transp_aux"/>
    <property type="match status" value="1"/>
</dbReference>
<evidence type="ECO:0000256" key="3">
    <source>
        <dbReference type="ARBA" id="ARBA00022692"/>
    </source>
</evidence>
<gene>
    <name evidence="10" type="ORF">HXX02_05235</name>
</gene>
<evidence type="ECO:0000259" key="9">
    <source>
        <dbReference type="Pfam" id="PF23357"/>
    </source>
</evidence>
<feature type="transmembrane region" description="Helical" evidence="7">
    <location>
        <begin position="261"/>
        <end position="280"/>
    </location>
</feature>
<evidence type="ECO:0000313" key="10">
    <source>
        <dbReference type="EMBL" id="MCQ3828838.1"/>
    </source>
</evidence>
<dbReference type="InterPro" id="IPR055396">
    <property type="entry name" value="DUF7088"/>
</dbReference>
<evidence type="ECO:0000256" key="6">
    <source>
        <dbReference type="SAM" id="MobiDB-lite"/>
    </source>
</evidence>
<evidence type="ECO:0000256" key="7">
    <source>
        <dbReference type="SAM" id="Phobius"/>
    </source>
</evidence>
<feature type="domain" description="DUF7088" evidence="9">
    <location>
        <begin position="449"/>
        <end position="525"/>
    </location>
</feature>
<feature type="transmembrane region" description="Helical" evidence="7">
    <location>
        <begin position="106"/>
        <end position="124"/>
    </location>
</feature>
<dbReference type="PANTHER" id="PTHR30294">
    <property type="entry name" value="MEMBRANE COMPONENT OF ABC TRANSPORTER YHHJ-RELATED"/>
    <property type="match status" value="1"/>
</dbReference>
<dbReference type="Proteomes" id="UP001205566">
    <property type="component" value="Unassembled WGS sequence"/>
</dbReference>
<comment type="caution">
    <text evidence="10">The sequence shown here is derived from an EMBL/GenBank/DDBJ whole genome shotgun (WGS) entry which is preliminary data.</text>
</comment>
<keyword evidence="3 7" id="KW-0812">Transmembrane</keyword>
<proteinExistence type="predicted"/>
<evidence type="ECO:0000256" key="1">
    <source>
        <dbReference type="ARBA" id="ARBA00004651"/>
    </source>
</evidence>
<comment type="subcellular location">
    <subcellularLocation>
        <location evidence="1">Cell membrane</location>
        <topology evidence="1">Multi-pass membrane protein</topology>
    </subcellularLocation>
</comment>
<accession>A0ABT1NY76</accession>
<feature type="region of interest" description="Disordered" evidence="6">
    <location>
        <begin position="819"/>
        <end position="857"/>
    </location>
</feature>
<keyword evidence="11" id="KW-1185">Reference proteome</keyword>
<keyword evidence="2" id="KW-1003">Cell membrane</keyword>
<keyword evidence="4 7" id="KW-1133">Transmembrane helix</keyword>
<evidence type="ECO:0000313" key="11">
    <source>
        <dbReference type="Proteomes" id="UP001205566"/>
    </source>
</evidence>
<name>A0ABT1NY76_9GAMM</name>
<organism evidence="10 11">
    <name type="scientific">Microbulbifer elongatus</name>
    <dbReference type="NCBI Taxonomy" id="86173"/>
    <lineage>
        <taxon>Bacteria</taxon>
        <taxon>Pseudomonadati</taxon>
        <taxon>Pseudomonadota</taxon>
        <taxon>Gammaproteobacteria</taxon>
        <taxon>Cellvibrionales</taxon>
        <taxon>Microbulbiferaceae</taxon>
        <taxon>Microbulbifer</taxon>
    </lineage>
</organism>
<reference evidence="10" key="1">
    <citation type="thesis" date="2020" institute="Technische Universitat Dresden" country="Dresden, Germany">
        <title>The Agarolytic System of Microbulbifer elongatus PORT2, Isolated from Batu Karas, Pangandaran West Java Indonesia.</title>
        <authorList>
            <person name="Anggraeni S.R."/>
        </authorList>
    </citation>
    <scope>NUCLEOTIDE SEQUENCE</scope>
    <source>
        <strain evidence="10">PORT2</strain>
    </source>
</reference>
<dbReference type="PANTHER" id="PTHR30294:SF29">
    <property type="entry name" value="MULTIDRUG ABC TRANSPORTER PERMEASE YBHS-RELATED"/>
    <property type="match status" value="1"/>
</dbReference>
<dbReference type="InterPro" id="IPR051449">
    <property type="entry name" value="ABC-2_transporter_component"/>
</dbReference>
<sequence>MRPESSPPVRGKQLIKRVAGKELTLFFASPVAYLFLATFAAISLFVFFWGEAFFARNIADVRPLFEWMPLLLIFLSSALTMRLWSDERAKGTLEHILTQPAPLWQFVVGKFVACLALLGIALAITLPLPVTVAMIGDLDWGPVWAGYLATFLLGAAYLSIGLFVSARASNQIVSLIVASTLCGLFYLIGSPLLTDFFGNNAGEWLRSLSTGARFDAITRGVLDLPDLYYYLSLCAVFLALNTLVLERERWAIGGDRKHRQAWHTVTALLVVNALGANLWLGQLKALRADVTEGNLYSISPATEQYLNQLQEPLLIRGYFSGKTHPLLAPLVPQMRDLLREYEVAGNGRVRVEIIDPTQEPELEEEANRKYGIAPVPFQVADRYQASIVSSYFDVLVQYGDEYEVLGFRDLIEVNAERETDVDVQLRNPEYDLTRAVRKVLQSYQSEGNLFDTVEGTLAFTAYVSADEQLPEQLAEFKQSIRTSVEKLQADAADRLSVEFIDPQADGGEVARQIAEDYGFQPMAASLVGRPFYFYLTLARDDQIVQIPLDDLTSDTFKRNLEAGIKRFASGFTKTVALVTPADDFSHGMGGGARFSQLETLLGAELNVEREDLSDGRVSGNADILMLLAPRNLSEKALYAVDQFLMQGGTVIAATSPYSANLSNRSLSLNRVNSGLEQWLDHMGLKVDNQLVLDPQNSAFPVPVTRNVGGFQLQELRMLDYPYFIDVRGDGLNAENPITGNLPQATLSWASPIRVDEEKSAERAITPLLHSSENAWLSSSTSVMPRYVDGQISAFTPEGERGSHLLGVVSAGRFDSYFADKPSPLAQAESTTESTTESEGENESASDTSKLENLPSQISRSPESARIILFASNDFLRDQVVRMSGAAAGGDYLNTLQLAANSVDWSLEDAGLLSIRARSHFNRTLPPMEQDSRLFWESLNYIAALLALGIVALIQHLRNRARQQRYQQLLAG</sequence>
<evidence type="ECO:0000259" key="8">
    <source>
        <dbReference type="Pfam" id="PF09822"/>
    </source>
</evidence>
<evidence type="ECO:0000256" key="4">
    <source>
        <dbReference type="ARBA" id="ARBA00022989"/>
    </source>
</evidence>
<feature type="transmembrane region" description="Helical" evidence="7">
    <location>
        <begin position="227"/>
        <end position="245"/>
    </location>
</feature>
<evidence type="ECO:0000256" key="2">
    <source>
        <dbReference type="ARBA" id="ARBA00022475"/>
    </source>
</evidence>
<dbReference type="Pfam" id="PF12679">
    <property type="entry name" value="ABC2_membrane_2"/>
    <property type="match status" value="1"/>
</dbReference>
<evidence type="ECO:0000256" key="5">
    <source>
        <dbReference type="ARBA" id="ARBA00023136"/>
    </source>
</evidence>
<feature type="transmembrane region" description="Helical" evidence="7">
    <location>
        <begin position="67"/>
        <end position="85"/>
    </location>
</feature>
<dbReference type="InterPro" id="IPR019196">
    <property type="entry name" value="ABC_transp_unknown"/>
</dbReference>
<dbReference type="RefSeq" id="WP_255873638.1">
    <property type="nucleotide sequence ID" value="NZ_JACASI010000013.1"/>
</dbReference>
<feature type="transmembrane region" description="Helical" evidence="7">
    <location>
        <begin position="144"/>
        <end position="165"/>
    </location>
</feature>
<protein>
    <submittedName>
        <fullName evidence="10">Gldg family protein</fullName>
    </submittedName>
</protein>
<keyword evidence="5 7" id="KW-0472">Membrane</keyword>
<dbReference type="EMBL" id="JACASI010000013">
    <property type="protein sequence ID" value="MCQ3828838.1"/>
    <property type="molecule type" value="Genomic_DNA"/>
</dbReference>